<dbReference type="EMBL" id="CAEZYQ010000001">
    <property type="protein sequence ID" value="CAB4727619.1"/>
    <property type="molecule type" value="Genomic_DNA"/>
</dbReference>
<gene>
    <name evidence="1" type="ORF">UFOPK2761_00282</name>
</gene>
<proteinExistence type="predicted"/>
<name>A0A6J6RZA7_9ZZZZ</name>
<organism evidence="1">
    <name type="scientific">freshwater metagenome</name>
    <dbReference type="NCBI Taxonomy" id="449393"/>
    <lineage>
        <taxon>unclassified sequences</taxon>
        <taxon>metagenomes</taxon>
        <taxon>ecological metagenomes</taxon>
    </lineage>
</organism>
<protein>
    <submittedName>
        <fullName evidence="1">Unannotated protein</fullName>
    </submittedName>
</protein>
<reference evidence="1" key="1">
    <citation type="submission" date="2020-05" db="EMBL/GenBank/DDBJ databases">
        <authorList>
            <person name="Chiriac C."/>
            <person name="Salcher M."/>
            <person name="Ghai R."/>
            <person name="Kavagutti S V."/>
        </authorList>
    </citation>
    <scope>NUCLEOTIDE SEQUENCE</scope>
</reference>
<evidence type="ECO:0000313" key="1">
    <source>
        <dbReference type="EMBL" id="CAB4727619.1"/>
    </source>
</evidence>
<dbReference type="AlphaFoldDB" id="A0A6J6RZA7"/>
<accession>A0A6J6RZA7</accession>
<sequence>MSDDPHLDRLPRGATGDWEIVTENGTRILLTGLGTDDPRWWRVPGTPESSRAYSDRPYRLAALRALPDEDTWSGEPPTVGMRATIGQGQFSDLWHTSRVVAIRRIDATEPLLLPGFLVAERLGLDGDAIRERAAERQAGEADE</sequence>